<evidence type="ECO:0000313" key="3">
    <source>
        <dbReference type="Proteomes" id="UP000018227"/>
    </source>
</evidence>
<dbReference type="Proteomes" id="UP000018227">
    <property type="component" value="Unassembled WGS sequence"/>
</dbReference>
<proteinExistence type="predicted"/>
<dbReference type="Gene3D" id="3.40.109.10">
    <property type="entry name" value="NADH Oxidase"/>
    <property type="match status" value="1"/>
</dbReference>
<dbReference type="HOGENOM" id="CLU_070562_2_0_9"/>
<dbReference type="AlphaFoldDB" id="V2XLX2"/>
<accession>V2XLX2</accession>
<organism evidence="2 3">
    <name type="scientific">Catonella morbi ATCC 51271</name>
    <dbReference type="NCBI Taxonomy" id="592026"/>
    <lineage>
        <taxon>Bacteria</taxon>
        <taxon>Bacillati</taxon>
        <taxon>Bacillota</taxon>
        <taxon>Clostridia</taxon>
        <taxon>Lachnospirales</taxon>
        <taxon>Lachnospiraceae</taxon>
        <taxon>Catonella</taxon>
    </lineage>
</organism>
<feature type="domain" description="Putative nitroreductase TM1586" evidence="1">
    <location>
        <begin position="3"/>
        <end position="220"/>
    </location>
</feature>
<dbReference type="InterPro" id="IPR000415">
    <property type="entry name" value="Nitroreductase-like"/>
</dbReference>
<dbReference type="RefSeq" id="WP_023354896.1">
    <property type="nucleotide sequence ID" value="NZ_KI535368.1"/>
</dbReference>
<evidence type="ECO:0000259" key="1">
    <source>
        <dbReference type="Pfam" id="PF14512"/>
    </source>
</evidence>
<dbReference type="Pfam" id="PF14512">
    <property type="entry name" value="TM1586_NiRdase"/>
    <property type="match status" value="1"/>
</dbReference>
<dbReference type="SUPFAM" id="SSF55469">
    <property type="entry name" value="FMN-dependent nitroreductase-like"/>
    <property type="match status" value="1"/>
</dbReference>
<sequence length="237" mass="26783">MRKAVEERISRRTFTGEAFTPEEIAHIEDLVKKLNEDSGLEAELVEDARSAFSNVKFTYGFFKNVRSVIILKGRTESENFREKVGYYGERIMLDLVDMGFGTCWVGGTFDRSVFTLPEGVSIPDVIVVGKVEKLGIKEKLMKIGFHDKKKSVKDRITTTVELPDWVKNGMEAVRMAPSAKNTQKPHFYFENGKVRAEVTDEYIQDMVDLGIAKFNFEAGAENGGHFEFGNGGEYILK</sequence>
<dbReference type="EMBL" id="ACIL03000013">
    <property type="protein sequence ID" value="ESL03154.1"/>
    <property type="molecule type" value="Genomic_DNA"/>
</dbReference>
<dbReference type="GO" id="GO:0016491">
    <property type="term" value="F:oxidoreductase activity"/>
    <property type="evidence" value="ECO:0007669"/>
    <property type="project" value="InterPro"/>
</dbReference>
<protein>
    <recommendedName>
        <fullName evidence="1">Putative nitroreductase TM1586 domain-containing protein</fullName>
    </recommendedName>
</protein>
<gene>
    <name evidence="2" type="ORF">GCWU0000282_002028</name>
</gene>
<dbReference type="OrthoDB" id="9814075at2"/>
<dbReference type="eggNOG" id="COG0778">
    <property type="taxonomic scope" value="Bacteria"/>
</dbReference>
<comment type="caution">
    <text evidence="2">The sequence shown here is derived from an EMBL/GenBank/DDBJ whole genome shotgun (WGS) entry which is preliminary data.</text>
</comment>
<reference evidence="2 3" key="1">
    <citation type="submission" date="2013-06" db="EMBL/GenBank/DDBJ databases">
        <authorList>
            <person name="Weinstock G."/>
            <person name="Sodergren E."/>
            <person name="Clifton S."/>
            <person name="Fulton L."/>
            <person name="Fulton B."/>
            <person name="Courtney L."/>
            <person name="Fronick C."/>
            <person name="Harrison M."/>
            <person name="Strong C."/>
            <person name="Farmer C."/>
            <person name="Delahaunty K."/>
            <person name="Markovic C."/>
            <person name="Hall O."/>
            <person name="Minx P."/>
            <person name="Tomlinson C."/>
            <person name="Mitreva M."/>
            <person name="Nelson J."/>
            <person name="Hou S."/>
            <person name="Wollam A."/>
            <person name="Pepin K.H."/>
            <person name="Johnson M."/>
            <person name="Bhonagiri V."/>
            <person name="Nash W.E."/>
            <person name="Warren W."/>
            <person name="Chinwalla A."/>
            <person name="Mardis E.R."/>
            <person name="Wilson R.K."/>
        </authorList>
    </citation>
    <scope>NUCLEOTIDE SEQUENCE [LARGE SCALE GENOMIC DNA]</scope>
    <source>
        <strain evidence="2 3">ATCC 51271</strain>
    </source>
</reference>
<keyword evidence="3" id="KW-1185">Reference proteome</keyword>
<dbReference type="STRING" id="592026.GCWU0000282_002028"/>
<dbReference type="InterPro" id="IPR029478">
    <property type="entry name" value="TM1586_NiRdase"/>
</dbReference>
<name>V2XLX2_9FIRM</name>
<evidence type="ECO:0000313" key="2">
    <source>
        <dbReference type="EMBL" id="ESL03154.1"/>
    </source>
</evidence>